<name>A0AAI9T5X2_PENTH</name>
<evidence type="ECO:0000313" key="2">
    <source>
        <dbReference type="EMBL" id="KAJ9481008.1"/>
    </source>
</evidence>
<dbReference type="EMBL" id="LACB01000960">
    <property type="protein sequence ID" value="KAJ9481008.1"/>
    <property type="molecule type" value="Genomic_DNA"/>
</dbReference>
<dbReference type="InterPro" id="IPR036770">
    <property type="entry name" value="Ankyrin_rpt-contain_sf"/>
</dbReference>
<evidence type="ECO:0000313" key="3">
    <source>
        <dbReference type="Proteomes" id="UP001227192"/>
    </source>
</evidence>
<dbReference type="PROSITE" id="PS50297">
    <property type="entry name" value="ANK_REP_REGION"/>
    <property type="match status" value="1"/>
</dbReference>
<proteinExistence type="predicted"/>
<dbReference type="PROSITE" id="PS50088">
    <property type="entry name" value="ANK_REPEAT"/>
    <property type="match status" value="1"/>
</dbReference>
<reference evidence="2" key="2">
    <citation type="journal article" date="2016" name="Fungal Biol.">
        <title>Ochratoxin A production by Penicillium thymicola.</title>
        <authorList>
            <person name="Nguyen H.D.T."/>
            <person name="McMullin D.R."/>
            <person name="Ponomareva E."/>
            <person name="Riley R."/>
            <person name="Pomraning K.R."/>
            <person name="Baker S.E."/>
            <person name="Seifert K.A."/>
        </authorList>
    </citation>
    <scope>NUCLEOTIDE SEQUENCE</scope>
    <source>
        <strain evidence="2">DAOM 180753</strain>
    </source>
</reference>
<gene>
    <name evidence="2" type="ORF">VN97_g12502</name>
</gene>
<dbReference type="SUPFAM" id="SSF48403">
    <property type="entry name" value="Ankyrin repeat"/>
    <property type="match status" value="1"/>
</dbReference>
<accession>A0AAI9T5X2</accession>
<organism evidence="2 3">
    <name type="scientific">Penicillium thymicola</name>
    <dbReference type="NCBI Taxonomy" id="293382"/>
    <lineage>
        <taxon>Eukaryota</taxon>
        <taxon>Fungi</taxon>
        <taxon>Dikarya</taxon>
        <taxon>Ascomycota</taxon>
        <taxon>Pezizomycotina</taxon>
        <taxon>Eurotiomycetes</taxon>
        <taxon>Eurotiomycetidae</taxon>
        <taxon>Eurotiales</taxon>
        <taxon>Aspergillaceae</taxon>
        <taxon>Penicillium</taxon>
    </lineage>
</organism>
<reference evidence="2" key="1">
    <citation type="submission" date="2015-06" db="EMBL/GenBank/DDBJ databases">
        <authorList>
            <person name="Nguyen H."/>
        </authorList>
    </citation>
    <scope>NUCLEOTIDE SEQUENCE</scope>
    <source>
        <strain evidence="2">DAOM 180753</strain>
    </source>
</reference>
<keyword evidence="3" id="KW-1185">Reference proteome</keyword>
<dbReference type="InterPro" id="IPR002110">
    <property type="entry name" value="Ankyrin_rpt"/>
</dbReference>
<sequence length="86" mass="9099">MAKTILVTAAKQVDAMETQLAWKANTNAIQPIQPNDQFNGLGTTLLGLAAAGGNKELVQILLKARAEVNNYRVQVWSLCSTSAAGS</sequence>
<protein>
    <submittedName>
        <fullName evidence="2">Uncharacterized protein</fullName>
    </submittedName>
</protein>
<feature type="non-terminal residue" evidence="2">
    <location>
        <position position="86"/>
    </location>
</feature>
<comment type="caution">
    <text evidence="2">The sequence shown here is derived from an EMBL/GenBank/DDBJ whole genome shotgun (WGS) entry which is preliminary data.</text>
</comment>
<dbReference type="Gene3D" id="1.25.40.20">
    <property type="entry name" value="Ankyrin repeat-containing domain"/>
    <property type="match status" value="1"/>
</dbReference>
<dbReference type="AlphaFoldDB" id="A0AAI9T5X2"/>
<dbReference type="Proteomes" id="UP001227192">
    <property type="component" value="Unassembled WGS sequence"/>
</dbReference>
<feature type="repeat" description="ANK" evidence="1">
    <location>
        <begin position="41"/>
        <end position="73"/>
    </location>
</feature>
<keyword evidence="1" id="KW-0040">ANK repeat</keyword>
<evidence type="ECO:0000256" key="1">
    <source>
        <dbReference type="PROSITE-ProRule" id="PRU00023"/>
    </source>
</evidence>